<dbReference type="RefSeq" id="WP_264716299.1">
    <property type="nucleotide sequence ID" value="NZ_JAPDNT010000036.1"/>
</dbReference>
<dbReference type="AlphaFoldDB" id="A0AA41YPK7"/>
<dbReference type="Proteomes" id="UP001165679">
    <property type="component" value="Unassembled WGS sequence"/>
</dbReference>
<gene>
    <name evidence="2" type="ORF">OL599_22555</name>
</gene>
<name>A0AA41YPK7_9PROT</name>
<evidence type="ECO:0000313" key="2">
    <source>
        <dbReference type="EMBL" id="MCW3477354.1"/>
    </source>
</evidence>
<evidence type="ECO:0000313" key="3">
    <source>
        <dbReference type="Proteomes" id="UP001165679"/>
    </source>
</evidence>
<reference evidence="2" key="2">
    <citation type="submission" date="2022-10" db="EMBL/GenBank/DDBJ databases">
        <authorList>
            <person name="Trinh H.N."/>
        </authorList>
    </citation>
    <scope>NUCLEOTIDE SEQUENCE</scope>
    <source>
        <strain evidence="2">RN2-1</strain>
    </source>
</reference>
<reference evidence="2" key="1">
    <citation type="submission" date="2022-09" db="EMBL/GenBank/DDBJ databases">
        <title>Rhodovastum sp. nov. RN2-1 isolated from soil in Seongnam, South Korea.</title>
        <authorList>
            <person name="Le N.T."/>
        </authorList>
    </citation>
    <scope>NUCLEOTIDE SEQUENCE</scope>
    <source>
        <strain evidence="2">RN2-1</strain>
    </source>
</reference>
<protein>
    <recommendedName>
        <fullName evidence="4">Terminase small subunit</fullName>
    </recommendedName>
</protein>
<evidence type="ECO:0000256" key="1">
    <source>
        <dbReference type="SAM" id="MobiDB-lite"/>
    </source>
</evidence>
<evidence type="ECO:0008006" key="4">
    <source>
        <dbReference type="Google" id="ProtNLM"/>
    </source>
</evidence>
<sequence>MNARSEQPNVVKKGSYAEHRGCSAAYISKLIRLGKLAPPAVTPDGLIDVALADAMLGPASPQLSAGRDPAPRPDPDGDADAEAYASSRARREATNAKRAELELAELEGRLVDRAAVQREVEEMVRSLRDRVLNVPRDIAASVATMTDERAIEARITLALKAALTEAADETESPEDAAV</sequence>
<proteinExistence type="predicted"/>
<comment type="caution">
    <text evidence="2">The sequence shown here is derived from an EMBL/GenBank/DDBJ whole genome shotgun (WGS) entry which is preliminary data.</text>
</comment>
<dbReference type="EMBL" id="JAPDNT010000036">
    <property type="protein sequence ID" value="MCW3477354.1"/>
    <property type="molecule type" value="Genomic_DNA"/>
</dbReference>
<accession>A0AA41YPK7</accession>
<organism evidence="2 3">
    <name type="scientific">Limobrevibacterium gyesilva</name>
    <dbReference type="NCBI Taxonomy" id="2991712"/>
    <lineage>
        <taxon>Bacteria</taxon>
        <taxon>Pseudomonadati</taxon>
        <taxon>Pseudomonadota</taxon>
        <taxon>Alphaproteobacteria</taxon>
        <taxon>Acetobacterales</taxon>
        <taxon>Acetobacteraceae</taxon>
        <taxon>Limobrevibacterium</taxon>
    </lineage>
</organism>
<keyword evidence="3" id="KW-1185">Reference proteome</keyword>
<feature type="region of interest" description="Disordered" evidence="1">
    <location>
        <begin position="60"/>
        <end position="96"/>
    </location>
</feature>